<dbReference type="SMART" id="SM00717">
    <property type="entry name" value="SANT"/>
    <property type="match status" value="2"/>
</dbReference>
<gene>
    <name evidence="3" type="ORF">NDU88_002747</name>
</gene>
<evidence type="ECO:0000313" key="4">
    <source>
        <dbReference type="Proteomes" id="UP001066276"/>
    </source>
</evidence>
<feature type="compositionally biased region" description="Polar residues" evidence="1">
    <location>
        <begin position="571"/>
        <end position="598"/>
    </location>
</feature>
<sequence length="618" mass="70312">MDPRCHYRPQEDDSRPETSQDDPYKNQDIYRKKRKCRFSAEEQEILVKEVTEHQHQLFITSKLPISRREAIWQQLVDKINSVAEVRRTVTECKKRWHDCKRRTKEKMARNRKAALQTGGGSPAHQEALDHMEEMVAAVIPEEIVTGIQGQDSADYHETTHMQGVALYQIGNSQLFVLLNPPCISTLMRQKYPRTLPFQQRRAKMDPRCHYRPQEDDSRPETSQDDPYKNQDIYRKKRKCRFSAEEQEILVKEVTEHQHQLFITSKLPISRREAIWQQLVDKINSVAEVRRTVTECKKRWHDCKRRTKEKMARNRKAALQTGGGSPAHQEPLDHMEEMVAAVIPEEIVTGIQGQDSADYHETTHMQEEHGSPVDMPVPDFPDDMDDEPINIPQETIQKVLETLQTPPSVTRRSTEQAAITEEPPTTPIARPASSYTAEDSDDTGTSFERTAVGVQRELAKEVRGGLQTMAASLEGVRSCMMSSADQAAAMQALTSILQGLQETVKEFTTAVRELPQHLAPQTFHCMHKCNHDSLRADLAAYHRDVAAILKNQQALLAAVLPLRPSQGAVTGMSDSTSSNTEVCVAPSQPTTTRTKQATHTSEEEDMEQITFTRKSTRKH</sequence>
<dbReference type="PANTHER" id="PTHR23098:SF23">
    <property type="entry name" value="MYB-RELATED TRANSCRIPTION FACTOR, PARTNER OF PROFILIN-LIKE ISOFORM X2-RELATED"/>
    <property type="match status" value="1"/>
</dbReference>
<dbReference type="InterPro" id="IPR001005">
    <property type="entry name" value="SANT/Myb"/>
</dbReference>
<feature type="compositionally biased region" description="Basic residues" evidence="1">
    <location>
        <begin position="304"/>
        <end position="315"/>
    </location>
</feature>
<evidence type="ECO:0000256" key="1">
    <source>
        <dbReference type="SAM" id="MobiDB-lite"/>
    </source>
</evidence>
<dbReference type="AlphaFoldDB" id="A0AAV7T454"/>
<dbReference type="InterPro" id="IPR028002">
    <property type="entry name" value="Myb_DNA-bind_5"/>
</dbReference>
<feature type="region of interest" description="Disordered" evidence="1">
    <location>
        <begin position="405"/>
        <end position="445"/>
    </location>
</feature>
<evidence type="ECO:0000259" key="2">
    <source>
        <dbReference type="PROSITE" id="PS50090"/>
    </source>
</evidence>
<dbReference type="PROSITE" id="PS50090">
    <property type="entry name" value="MYB_LIKE"/>
    <property type="match status" value="2"/>
</dbReference>
<dbReference type="Proteomes" id="UP001066276">
    <property type="component" value="Chromosome 4_1"/>
</dbReference>
<feature type="compositionally biased region" description="Polar residues" evidence="1">
    <location>
        <begin position="405"/>
        <end position="416"/>
    </location>
</feature>
<feature type="region of interest" description="Disordered" evidence="1">
    <location>
        <begin position="196"/>
        <end position="229"/>
    </location>
</feature>
<feature type="region of interest" description="Disordered" evidence="1">
    <location>
        <begin position="569"/>
        <end position="618"/>
    </location>
</feature>
<dbReference type="GO" id="GO:0005634">
    <property type="term" value="C:nucleus"/>
    <property type="evidence" value="ECO:0007669"/>
    <property type="project" value="TreeGrafter"/>
</dbReference>
<keyword evidence="4" id="KW-1185">Reference proteome</keyword>
<protein>
    <recommendedName>
        <fullName evidence="2">Myb-like domain-containing protein</fullName>
    </recommendedName>
</protein>
<feature type="compositionally biased region" description="Basic residues" evidence="1">
    <location>
        <begin position="101"/>
        <end position="112"/>
    </location>
</feature>
<accession>A0AAV7T454</accession>
<name>A0AAV7T454_PLEWA</name>
<reference evidence="3" key="1">
    <citation type="journal article" date="2022" name="bioRxiv">
        <title>Sequencing and chromosome-scale assembly of the giantPleurodeles waltlgenome.</title>
        <authorList>
            <person name="Brown T."/>
            <person name="Elewa A."/>
            <person name="Iarovenko S."/>
            <person name="Subramanian E."/>
            <person name="Araus A.J."/>
            <person name="Petzold A."/>
            <person name="Susuki M."/>
            <person name="Suzuki K.-i.T."/>
            <person name="Hayashi T."/>
            <person name="Toyoda A."/>
            <person name="Oliveira C."/>
            <person name="Osipova E."/>
            <person name="Leigh N.D."/>
            <person name="Simon A."/>
            <person name="Yun M.H."/>
        </authorList>
    </citation>
    <scope>NUCLEOTIDE SEQUENCE</scope>
    <source>
        <strain evidence="3">20211129_DDA</strain>
        <tissue evidence="3">Liver</tissue>
    </source>
</reference>
<feature type="region of interest" description="Disordered" evidence="1">
    <location>
        <begin position="101"/>
        <end position="124"/>
    </location>
</feature>
<organism evidence="3 4">
    <name type="scientific">Pleurodeles waltl</name>
    <name type="common">Iberian ribbed newt</name>
    <dbReference type="NCBI Taxonomy" id="8319"/>
    <lineage>
        <taxon>Eukaryota</taxon>
        <taxon>Metazoa</taxon>
        <taxon>Chordata</taxon>
        <taxon>Craniata</taxon>
        <taxon>Vertebrata</taxon>
        <taxon>Euteleostomi</taxon>
        <taxon>Amphibia</taxon>
        <taxon>Batrachia</taxon>
        <taxon>Caudata</taxon>
        <taxon>Salamandroidea</taxon>
        <taxon>Salamandridae</taxon>
        <taxon>Pleurodelinae</taxon>
        <taxon>Pleurodeles</taxon>
    </lineage>
</organism>
<feature type="region of interest" description="Disordered" evidence="1">
    <location>
        <begin position="304"/>
        <end position="329"/>
    </location>
</feature>
<dbReference type="PANTHER" id="PTHR23098">
    <property type="entry name" value="AGAP001331-PA-RELATED"/>
    <property type="match status" value="1"/>
</dbReference>
<feature type="region of interest" description="Disordered" evidence="1">
    <location>
        <begin position="1"/>
        <end position="26"/>
    </location>
</feature>
<proteinExistence type="predicted"/>
<comment type="caution">
    <text evidence="3">The sequence shown here is derived from an EMBL/GenBank/DDBJ whole genome shotgun (WGS) entry which is preliminary data.</text>
</comment>
<evidence type="ECO:0000313" key="3">
    <source>
        <dbReference type="EMBL" id="KAJ1170876.1"/>
    </source>
</evidence>
<feature type="compositionally biased region" description="Polar residues" evidence="1">
    <location>
        <begin position="432"/>
        <end position="445"/>
    </location>
</feature>
<dbReference type="Pfam" id="PF13873">
    <property type="entry name" value="Myb_DNA-bind_5"/>
    <property type="match status" value="2"/>
</dbReference>
<dbReference type="EMBL" id="JANPWB010000007">
    <property type="protein sequence ID" value="KAJ1170876.1"/>
    <property type="molecule type" value="Genomic_DNA"/>
</dbReference>
<feature type="domain" description="Myb-like" evidence="2">
    <location>
        <begin position="30"/>
        <end position="97"/>
    </location>
</feature>
<feature type="compositionally biased region" description="Basic and acidic residues" evidence="1">
    <location>
        <begin position="202"/>
        <end position="229"/>
    </location>
</feature>
<feature type="domain" description="Myb-like" evidence="2">
    <location>
        <begin position="233"/>
        <end position="300"/>
    </location>
</feature>